<feature type="transmembrane region" description="Helical" evidence="3">
    <location>
        <begin position="347"/>
        <end position="369"/>
    </location>
</feature>
<dbReference type="PANTHER" id="PTHR48071">
    <property type="entry name" value="SRCR DOMAIN-CONTAINING PROTEIN"/>
    <property type="match status" value="1"/>
</dbReference>
<dbReference type="OrthoDB" id="536948at2759"/>
<feature type="disulfide bond" evidence="2">
    <location>
        <begin position="98"/>
        <end position="108"/>
    </location>
</feature>
<dbReference type="FunFam" id="2.60.40.10:FF:001946">
    <property type="entry name" value="Antigen WC1.1"/>
    <property type="match status" value="1"/>
</dbReference>
<evidence type="ECO:0000256" key="2">
    <source>
        <dbReference type="PROSITE-ProRule" id="PRU00196"/>
    </source>
</evidence>
<dbReference type="SMART" id="SM00202">
    <property type="entry name" value="SR"/>
    <property type="match status" value="1"/>
</dbReference>
<dbReference type="EMBL" id="JAFDVH010000008">
    <property type="protein sequence ID" value="KAG7471866.1"/>
    <property type="molecule type" value="Genomic_DNA"/>
</dbReference>
<dbReference type="SUPFAM" id="SSF56487">
    <property type="entry name" value="SRCR-like"/>
    <property type="match status" value="1"/>
</dbReference>
<dbReference type="InterPro" id="IPR036772">
    <property type="entry name" value="SRCR-like_dom_sf"/>
</dbReference>
<evidence type="ECO:0000256" key="1">
    <source>
        <dbReference type="ARBA" id="ARBA00023157"/>
    </source>
</evidence>
<gene>
    <name evidence="7" type="ORF">MATL_G00102540</name>
</gene>
<evidence type="ECO:0000313" key="7">
    <source>
        <dbReference type="EMBL" id="KAG7471866.1"/>
    </source>
</evidence>
<dbReference type="PANTHER" id="PTHR48071:SF18">
    <property type="entry name" value="DELETED IN MALIGNANT BRAIN TUMORS 1 PROTEIN-RELATED"/>
    <property type="match status" value="1"/>
</dbReference>
<feature type="domain" description="SRCR" evidence="5">
    <location>
        <begin position="29"/>
        <end position="133"/>
    </location>
</feature>
<dbReference type="PROSITE" id="PS50287">
    <property type="entry name" value="SRCR_2"/>
    <property type="match status" value="1"/>
</dbReference>
<dbReference type="InterPro" id="IPR013783">
    <property type="entry name" value="Ig-like_fold"/>
</dbReference>
<feature type="signal peptide" evidence="4">
    <location>
        <begin position="1"/>
        <end position="18"/>
    </location>
</feature>
<dbReference type="GO" id="GO:0016020">
    <property type="term" value="C:membrane"/>
    <property type="evidence" value="ECO:0007669"/>
    <property type="project" value="InterPro"/>
</dbReference>
<accession>A0A9D3Q2Z3</accession>
<dbReference type="AlphaFoldDB" id="A0A9D3Q2Z3"/>
<dbReference type="PROSITE" id="PS50835">
    <property type="entry name" value="IG_LIKE"/>
    <property type="match status" value="1"/>
</dbReference>
<protein>
    <recommendedName>
        <fullName evidence="9">Deleted in malignant brain tumors 1 protein-like</fullName>
    </recommendedName>
</protein>
<evidence type="ECO:0000259" key="6">
    <source>
        <dbReference type="PROSITE" id="PS50835"/>
    </source>
</evidence>
<keyword evidence="4" id="KW-0732">Signal</keyword>
<feature type="chain" id="PRO_5039512531" description="Deleted in malignant brain tumors 1 protein-like" evidence="4">
    <location>
        <begin position="19"/>
        <end position="396"/>
    </location>
</feature>
<dbReference type="InterPro" id="IPR001190">
    <property type="entry name" value="SRCR"/>
</dbReference>
<reference evidence="7" key="1">
    <citation type="submission" date="2021-01" db="EMBL/GenBank/DDBJ databases">
        <authorList>
            <person name="Zahm M."/>
            <person name="Roques C."/>
            <person name="Cabau C."/>
            <person name="Klopp C."/>
            <person name="Donnadieu C."/>
            <person name="Jouanno E."/>
            <person name="Lampietro C."/>
            <person name="Louis A."/>
            <person name="Herpin A."/>
            <person name="Echchiki A."/>
            <person name="Berthelot C."/>
            <person name="Parey E."/>
            <person name="Roest-Crollius H."/>
            <person name="Braasch I."/>
            <person name="Postlethwait J."/>
            <person name="Bobe J."/>
            <person name="Montfort J."/>
            <person name="Bouchez O."/>
            <person name="Begum T."/>
            <person name="Mejri S."/>
            <person name="Adams A."/>
            <person name="Chen W.-J."/>
            <person name="Guiguen Y."/>
        </authorList>
    </citation>
    <scope>NUCLEOTIDE SEQUENCE</scope>
    <source>
        <strain evidence="7">YG-15Mar2019-1</strain>
        <tissue evidence="7">Brain</tissue>
    </source>
</reference>
<dbReference type="Gene3D" id="2.60.40.10">
    <property type="entry name" value="Immunoglobulins"/>
    <property type="match status" value="2"/>
</dbReference>
<evidence type="ECO:0000313" key="8">
    <source>
        <dbReference type="Proteomes" id="UP001046870"/>
    </source>
</evidence>
<keyword evidence="1 2" id="KW-1015">Disulfide bond</keyword>
<dbReference type="InterPro" id="IPR003599">
    <property type="entry name" value="Ig_sub"/>
</dbReference>
<keyword evidence="3" id="KW-0812">Transmembrane</keyword>
<evidence type="ECO:0008006" key="9">
    <source>
        <dbReference type="Google" id="ProtNLM"/>
    </source>
</evidence>
<dbReference type="PRINTS" id="PR00258">
    <property type="entry name" value="SPERACTRCPTR"/>
</dbReference>
<dbReference type="Gene3D" id="3.10.250.10">
    <property type="entry name" value="SRCR-like domain"/>
    <property type="match status" value="1"/>
</dbReference>
<evidence type="ECO:0000259" key="5">
    <source>
        <dbReference type="PROSITE" id="PS50287"/>
    </source>
</evidence>
<keyword evidence="3" id="KW-1133">Transmembrane helix</keyword>
<organism evidence="7 8">
    <name type="scientific">Megalops atlanticus</name>
    <name type="common">Tarpon</name>
    <name type="synonym">Clupea gigantea</name>
    <dbReference type="NCBI Taxonomy" id="7932"/>
    <lineage>
        <taxon>Eukaryota</taxon>
        <taxon>Metazoa</taxon>
        <taxon>Chordata</taxon>
        <taxon>Craniata</taxon>
        <taxon>Vertebrata</taxon>
        <taxon>Euteleostomi</taxon>
        <taxon>Actinopterygii</taxon>
        <taxon>Neopterygii</taxon>
        <taxon>Teleostei</taxon>
        <taxon>Elopiformes</taxon>
        <taxon>Megalopidae</taxon>
        <taxon>Megalops</taxon>
    </lineage>
</organism>
<keyword evidence="8" id="KW-1185">Reference proteome</keyword>
<comment type="caution">
    <text evidence="7">The sequence shown here is derived from an EMBL/GenBank/DDBJ whole genome shotgun (WGS) entry which is preliminary data.</text>
</comment>
<dbReference type="Proteomes" id="UP001046870">
    <property type="component" value="Chromosome 8"/>
</dbReference>
<sequence length="396" mass="43925">MMLRIFLLVMFAQILALGYVVNASDTKLVRLVDSGKNCSGRVEVYRSHQWGTICGRGWDLRDADVVCRELGCGRAISAFTTAMFGRGVGVIWLRDMQCTGDEEELSQCHSHSFWNSKDEHSCSHSDDAGTECSGPLEKPVLSLLSPQSVFYPGEGVRFSCMAPPSPYHITDFYLYRRGGVVSHTFASPQMRTELVVFNMEMPHQGSYSCVYKVQGRVRSPPSNSINITVVELNTPEIWYNVSLDAPPGSVIRGHSFNVTCSTQSLYPGGSFQLRIIRSNGTVRQSVPAFTTSVTFTFPSAQTSHEGYYCCLYRVQLGGRVFTSRESQPLPIILKEPKPLLSAMEVSWLVSAVTFVVAVLVIILVVRGLCKRKGTPMELERGSRTCVENTYIVVPVK</sequence>
<proteinExistence type="predicted"/>
<dbReference type="Pfam" id="PF00530">
    <property type="entry name" value="SRCR"/>
    <property type="match status" value="1"/>
</dbReference>
<dbReference type="InterPro" id="IPR007110">
    <property type="entry name" value="Ig-like_dom"/>
</dbReference>
<feature type="domain" description="Ig-like" evidence="6">
    <location>
        <begin position="139"/>
        <end position="228"/>
    </location>
</feature>
<dbReference type="SMART" id="SM00409">
    <property type="entry name" value="IG"/>
    <property type="match status" value="2"/>
</dbReference>
<comment type="caution">
    <text evidence="2">Lacks conserved residue(s) required for the propagation of feature annotation.</text>
</comment>
<evidence type="ECO:0000256" key="3">
    <source>
        <dbReference type="SAM" id="Phobius"/>
    </source>
</evidence>
<keyword evidence="3" id="KW-0472">Membrane</keyword>
<dbReference type="InterPro" id="IPR036179">
    <property type="entry name" value="Ig-like_dom_sf"/>
</dbReference>
<dbReference type="FunFam" id="3.10.250.10:FF:000009">
    <property type="entry name" value="WC1"/>
    <property type="match status" value="1"/>
</dbReference>
<dbReference type="SUPFAM" id="SSF48726">
    <property type="entry name" value="Immunoglobulin"/>
    <property type="match status" value="2"/>
</dbReference>
<evidence type="ECO:0000256" key="4">
    <source>
        <dbReference type="SAM" id="SignalP"/>
    </source>
</evidence>
<name>A0A9D3Q2Z3_MEGAT</name>